<dbReference type="InterPro" id="IPR036047">
    <property type="entry name" value="F-box-like_dom_sf"/>
</dbReference>
<dbReference type="EMBL" id="CACVBM020001451">
    <property type="protein sequence ID" value="CAA7050670.1"/>
    <property type="molecule type" value="Genomic_DNA"/>
</dbReference>
<evidence type="ECO:0000313" key="2">
    <source>
        <dbReference type="EMBL" id="CAA7050670.1"/>
    </source>
</evidence>
<dbReference type="Pfam" id="PF08268">
    <property type="entry name" value="FBA_3"/>
    <property type="match status" value="1"/>
</dbReference>
<evidence type="ECO:0000259" key="1">
    <source>
        <dbReference type="PROSITE" id="PS50181"/>
    </source>
</evidence>
<dbReference type="PANTHER" id="PTHR31111:SF111">
    <property type="entry name" value="F-BOX DOMAIN-CONTAINING PROTEIN"/>
    <property type="match status" value="1"/>
</dbReference>
<dbReference type="CDD" id="cd22157">
    <property type="entry name" value="F-box_AtFBW1-like"/>
    <property type="match status" value="1"/>
</dbReference>
<evidence type="ECO:0000313" key="3">
    <source>
        <dbReference type="Proteomes" id="UP000467841"/>
    </source>
</evidence>
<dbReference type="InterPro" id="IPR017451">
    <property type="entry name" value="F-box-assoc_interact_dom"/>
</dbReference>
<comment type="caution">
    <text evidence="2">The sequence shown here is derived from an EMBL/GenBank/DDBJ whole genome shotgun (WGS) entry which is preliminary data.</text>
</comment>
<dbReference type="PROSITE" id="PS50181">
    <property type="entry name" value="FBOX"/>
    <property type="match status" value="1"/>
</dbReference>
<gene>
    <name evidence="2" type="ORF">MERR_LOCUS37905</name>
</gene>
<organism evidence="2 3">
    <name type="scientific">Microthlaspi erraticum</name>
    <dbReference type="NCBI Taxonomy" id="1685480"/>
    <lineage>
        <taxon>Eukaryota</taxon>
        <taxon>Viridiplantae</taxon>
        <taxon>Streptophyta</taxon>
        <taxon>Embryophyta</taxon>
        <taxon>Tracheophyta</taxon>
        <taxon>Spermatophyta</taxon>
        <taxon>Magnoliopsida</taxon>
        <taxon>eudicotyledons</taxon>
        <taxon>Gunneridae</taxon>
        <taxon>Pentapetalae</taxon>
        <taxon>rosids</taxon>
        <taxon>malvids</taxon>
        <taxon>Brassicales</taxon>
        <taxon>Brassicaceae</taxon>
        <taxon>Coluteocarpeae</taxon>
        <taxon>Microthlaspi</taxon>
    </lineage>
</organism>
<dbReference type="OrthoDB" id="687122at2759"/>
<name>A0A6D2KFQ7_9BRAS</name>
<dbReference type="NCBIfam" id="TIGR01640">
    <property type="entry name" value="F_box_assoc_1"/>
    <property type="match status" value="1"/>
</dbReference>
<dbReference type="Pfam" id="PF00646">
    <property type="entry name" value="F-box"/>
    <property type="match status" value="1"/>
</dbReference>
<reference evidence="2" key="1">
    <citation type="submission" date="2020-01" db="EMBL/GenBank/DDBJ databases">
        <authorList>
            <person name="Mishra B."/>
        </authorList>
    </citation>
    <scope>NUCLEOTIDE SEQUENCE [LARGE SCALE GENOMIC DNA]</scope>
</reference>
<dbReference type="AlphaFoldDB" id="A0A6D2KFQ7"/>
<dbReference type="PANTHER" id="PTHR31111">
    <property type="entry name" value="BNAA05G37150D PROTEIN-RELATED"/>
    <property type="match status" value="1"/>
</dbReference>
<protein>
    <recommendedName>
        <fullName evidence="1">F-box domain-containing protein</fullName>
    </recommendedName>
</protein>
<feature type="domain" description="F-box" evidence="1">
    <location>
        <begin position="5"/>
        <end position="50"/>
    </location>
</feature>
<dbReference type="Proteomes" id="UP000467841">
    <property type="component" value="Unassembled WGS sequence"/>
</dbReference>
<proteinExistence type="predicted"/>
<dbReference type="InterPro" id="IPR001810">
    <property type="entry name" value="F-box_dom"/>
</dbReference>
<accession>A0A6D2KFQ7</accession>
<dbReference type="SUPFAM" id="SSF81383">
    <property type="entry name" value="F-box domain"/>
    <property type="match status" value="1"/>
</dbReference>
<sequence length="410" mass="47450">MKKRKEMDHEIPLDLLMEILVRLPAKSLRRFILVSKIWSSMIQSQVFIDYFFSISSTRPRFFVAFTNCCFEKYKERRLFYYMSSSSSQSQEGHESSPSSSLVTNLDTIMPYLAVCDFYGSCSSVHGFIGCSLGVGFLVCNPSTRQVIVLPTLPKRPAPDMRGTCLCYDPVSDQFKALSLIASRIPTQDHVEHLVLTLKGDNTKYSWRQIKGGNNNNIPPYSPVTMKICINGKVYYGAWTPKVRMNPVIVCFDVRSEEITFIKAPIDVVFWYSESVLMEYKGKLASIVRNPFNRFDRFDFWVLEDVEKHEWSKQECVFPLSLWDSVWGLKMSFPGTNKAGDEIILAPRYLSRQLGPYYIFYYHLGTNNIRRVTVHGIADDEEFRRSYGFENTVREFPVFISPEHVENLRIL</sequence>
<dbReference type="SMART" id="SM00256">
    <property type="entry name" value="FBOX"/>
    <property type="match status" value="1"/>
</dbReference>
<keyword evidence="3" id="KW-1185">Reference proteome</keyword>
<dbReference type="InterPro" id="IPR013187">
    <property type="entry name" value="F-box-assoc_dom_typ3"/>
</dbReference>